<evidence type="ECO:0000256" key="1">
    <source>
        <dbReference type="SAM" id="MobiDB-lite"/>
    </source>
</evidence>
<accession>A0A363NX73</accession>
<proteinExistence type="predicted"/>
<feature type="region of interest" description="Disordered" evidence="1">
    <location>
        <begin position="1"/>
        <end position="22"/>
    </location>
</feature>
<gene>
    <name evidence="2" type="ORF">DCO56_00020</name>
</gene>
<keyword evidence="3" id="KW-1185">Reference proteome</keyword>
<protein>
    <submittedName>
        <fullName evidence="2">Uncharacterized protein</fullName>
    </submittedName>
</protein>
<dbReference type="EMBL" id="QCXX01000001">
    <property type="protein sequence ID" value="PUV25424.1"/>
    <property type="molecule type" value="Genomic_DNA"/>
</dbReference>
<dbReference type="Proteomes" id="UP000250831">
    <property type="component" value="Unassembled WGS sequence"/>
</dbReference>
<comment type="caution">
    <text evidence="2">The sequence shown here is derived from an EMBL/GenBank/DDBJ whole genome shotgun (WGS) entry which is preliminary data.</text>
</comment>
<sequence length="231" mass="26583">MKKATETSSQITKAAEKSSTDIDTSVENKDKLKIKYSEHKNLLDILTKLPTHTMESWKWSESERIKFVKFIQKNDFALSSSPYFSKFSLIGANTIGIQVVDGYWTLAIYKIKTNNYIAITDDIVGDGNDLHAFEYKDGQLIEINFVNLFDNNFFSNLLINDKDECEGLLEDSLIGFEYDFSQTTNIVISNSSYLKEREHQNCLKGNTMNYKFNSGTKKFDLTATYWKKSKE</sequence>
<dbReference type="AlphaFoldDB" id="A0A363NX73"/>
<feature type="compositionally biased region" description="Polar residues" evidence="1">
    <location>
        <begin position="1"/>
        <end position="12"/>
    </location>
</feature>
<organism evidence="2 3">
    <name type="scientific">Sphingobacterium athyrii</name>
    <dbReference type="NCBI Taxonomy" id="2152717"/>
    <lineage>
        <taxon>Bacteria</taxon>
        <taxon>Pseudomonadati</taxon>
        <taxon>Bacteroidota</taxon>
        <taxon>Sphingobacteriia</taxon>
        <taxon>Sphingobacteriales</taxon>
        <taxon>Sphingobacteriaceae</taxon>
        <taxon>Sphingobacterium</taxon>
    </lineage>
</organism>
<evidence type="ECO:0000313" key="3">
    <source>
        <dbReference type="Proteomes" id="UP000250831"/>
    </source>
</evidence>
<evidence type="ECO:0000313" key="2">
    <source>
        <dbReference type="EMBL" id="PUV25424.1"/>
    </source>
</evidence>
<name>A0A363NX73_9SPHI</name>
<reference evidence="2 3" key="1">
    <citation type="submission" date="2018-04" db="EMBL/GenBank/DDBJ databases">
        <title>Sphingobacterium sp. M46 Genome.</title>
        <authorList>
            <person name="Cheng J."/>
            <person name="Li Y."/>
        </authorList>
    </citation>
    <scope>NUCLEOTIDE SEQUENCE [LARGE SCALE GENOMIC DNA]</scope>
    <source>
        <strain evidence="2 3">M46</strain>
    </source>
</reference>